<feature type="region of interest" description="Disordered" evidence="1">
    <location>
        <begin position="36"/>
        <end position="64"/>
    </location>
</feature>
<reference evidence="3" key="1">
    <citation type="journal article" date="2023" name="GigaByte">
        <title>Genome assembly of the bearded iris, Iris pallida Lam.</title>
        <authorList>
            <person name="Bruccoleri R.E."/>
            <person name="Oakeley E.J."/>
            <person name="Faust A.M.E."/>
            <person name="Altorfer M."/>
            <person name="Dessus-Babus S."/>
            <person name="Burckhardt D."/>
            <person name="Oertli M."/>
            <person name="Naumann U."/>
            <person name="Petersen F."/>
            <person name="Wong J."/>
        </authorList>
    </citation>
    <scope>NUCLEOTIDE SEQUENCE</scope>
    <source>
        <strain evidence="3">GSM-AAB239-AS_SAM_17_03QT</strain>
    </source>
</reference>
<keyword evidence="2" id="KW-0812">Transmembrane</keyword>
<dbReference type="AlphaFoldDB" id="A0AAX6ECG1"/>
<keyword evidence="2" id="KW-0472">Membrane</keyword>
<organism evidence="3 4">
    <name type="scientific">Iris pallida</name>
    <name type="common">Sweet iris</name>
    <dbReference type="NCBI Taxonomy" id="29817"/>
    <lineage>
        <taxon>Eukaryota</taxon>
        <taxon>Viridiplantae</taxon>
        <taxon>Streptophyta</taxon>
        <taxon>Embryophyta</taxon>
        <taxon>Tracheophyta</taxon>
        <taxon>Spermatophyta</taxon>
        <taxon>Magnoliopsida</taxon>
        <taxon>Liliopsida</taxon>
        <taxon>Asparagales</taxon>
        <taxon>Iridaceae</taxon>
        <taxon>Iridoideae</taxon>
        <taxon>Irideae</taxon>
        <taxon>Iris</taxon>
    </lineage>
</organism>
<comment type="caution">
    <text evidence="3">The sequence shown here is derived from an EMBL/GenBank/DDBJ whole genome shotgun (WGS) entry which is preliminary data.</text>
</comment>
<accession>A0AAX6ECG1</accession>
<protein>
    <submittedName>
        <fullName evidence="3">Basic proline-rich protein-like isoform X2</fullName>
    </submittedName>
</protein>
<dbReference type="EMBL" id="JANAVB010037793">
    <property type="protein sequence ID" value="KAJ6801643.1"/>
    <property type="molecule type" value="Genomic_DNA"/>
</dbReference>
<proteinExistence type="predicted"/>
<keyword evidence="2" id="KW-1133">Transmembrane helix</keyword>
<dbReference type="Proteomes" id="UP001140949">
    <property type="component" value="Unassembled WGS sequence"/>
</dbReference>
<gene>
    <name evidence="3" type="ORF">M6B38_196970</name>
</gene>
<reference evidence="3" key="2">
    <citation type="submission" date="2023-04" db="EMBL/GenBank/DDBJ databases">
        <authorList>
            <person name="Bruccoleri R.E."/>
            <person name="Oakeley E.J."/>
            <person name="Faust A.-M."/>
            <person name="Dessus-Babus S."/>
            <person name="Altorfer M."/>
            <person name="Burckhardt D."/>
            <person name="Oertli M."/>
            <person name="Naumann U."/>
            <person name="Petersen F."/>
            <person name="Wong J."/>
        </authorList>
    </citation>
    <scope>NUCLEOTIDE SEQUENCE</scope>
    <source>
        <strain evidence="3">GSM-AAB239-AS_SAM_17_03QT</strain>
        <tissue evidence="3">Leaf</tissue>
    </source>
</reference>
<evidence type="ECO:0000313" key="3">
    <source>
        <dbReference type="EMBL" id="KAJ6801643.1"/>
    </source>
</evidence>
<evidence type="ECO:0000256" key="2">
    <source>
        <dbReference type="SAM" id="Phobius"/>
    </source>
</evidence>
<keyword evidence="4" id="KW-1185">Reference proteome</keyword>
<feature type="transmembrane region" description="Helical" evidence="2">
    <location>
        <begin position="86"/>
        <end position="108"/>
    </location>
</feature>
<sequence length="109" mass="11560">MRRPCAREPRSPVPCGRAALAPPANLSAARSPCAAFPTASASAPKPGALAATPRGHLRRPARASLARTPRFWPAPSRPTTLCRASLGNYSCVFWLVAIWRVFTVGSVVP</sequence>
<name>A0AAX6ECG1_IRIPA</name>
<evidence type="ECO:0000256" key="1">
    <source>
        <dbReference type="SAM" id="MobiDB-lite"/>
    </source>
</evidence>
<evidence type="ECO:0000313" key="4">
    <source>
        <dbReference type="Proteomes" id="UP001140949"/>
    </source>
</evidence>